<evidence type="ECO:0000256" key="5">
    <source>
        <dbReference type="ARBA" id="ARBA00022989"/>
    </source>
</evidence>
<feature type="transmembrane region" description="Helical" evidence="8">
    <location>
        <begin position="264"/>
        <end position="283"/>
    </location>
</feature>
<feature type="transmembrane region" description="Helical" evidence="8">
    <location>
        <begin position="206"/>
        <end position="228"/>
    </location>
</feature>
<keyword evidence="6 8" id="KW-0472">Membrane</keyword>
<keyword evidence="4 8" id="KW-0812">Transmembrane</keyword>
<keyword evidence="5 8" id="KW-1133">Transmembrane helix</keyword>
<evidence type="ECO:0000256" key="3">
    <source>
        <dbReference type="ARBA" id="ARBA00022679"/>
    </source>
</evidence>
<dbReference type="OrthoDB" id="5175994at2"/>
<evidence type="ECO:0000256" key="4">
    <source>
        <dbReference type="ARBA" id="ARBA00022692"/>
    </source>
</evidence>
<keyword evidence="3" id="KW-0808">Transferase</keyword>
<dbReference type="RefSeq" id="WP_062541170.1">
    <property type="nucleotide sequence ID" value="NZ_BBUN01000335.1"/>
</dbReference>
<evidence type="ECO:0000256" key="2">
    <source>
        <dbReference type="ARBA" id="ARBA00022475"/>
    </source>
</evidence>
<comment type="similarity">
    <text evidence="7">Belongs to the glycosyltransferase 87 family.</text>
</comment>
<dbReference type="EMBL" id="PDKV01000033">
    <property type="protein sequence ID" value="PIB75305.1"/>
    <property type="molecule type" value="Genomic_DNA"/>
</dbReference>
<dbReference type="GO" id="GO:0005886">
    <property type="term" value="C:plasma membrane"/>
    <property type="evidence" value="ECO:0007669"/>
    <property type="project" value="UniProtKB-SubCell"/>
</dbReference>
<dbReference type="InterPro" id="IPR018584">
    <property type="entry name" value="GT87"/>
</dbReference>
<evidence type="ECO:0000313" key="10">
    <source>
        <dbReference type="EMBL" id="PIB75305.1"/>
    </source>
</evidence>
<feature type="transmembrane region" description="Helical" evidence="8">
    <location>
        <begin position="101"/>
        <end position="118"/>
    </location>
</feature>
<proteinExistence type="inferred from homology"/>
<evidence type="ECO:0000313" key="12">
    <source>
        <dbReference type="Proteomes" id="UP000230971"/>
    </source>
</evidence>
<dbReference type="STRING" id="28045.AWB95_21050"/>
<reference evidence="10 12" key="2">
    <citation type="journal article" date="2017" name="Infect. Genet. Evol.">
        <title>The new phylogeny of the genus Mycobacterium: The old and the news.</title>
        <authorList>
            <person name="Tortoli E."/>
            <person name="Fedrizzi T."/>
            <person name="Meehan C.J."/>
            <person name="Trovato A."/>
            <person name="Grottola A."/>
            <person name="Giacobazzi E."/>
            <person name="Serpini G.F."/>
            <person name="Tagliazucchi S."/>
            <person name="Fabio A."/>
            <person name="Bettua C."/>
            <person name="Bertorelli R."/>
            <person name="Frascaro F."/>
            <person name="De Sanctis V."/>
            <person name="Pecorari M."/>
            <person name="Jousson O."/>
            <person name="Segata N."/>
            <person name="Cirillo D.M."/>
        </authorList>
    </citation>
    <scope>NUCLEOTIDE SEQUENCE [LARGE SCALE GENOMIC DNA]</scope>
    <source>
        <strain evidence="10 12">NCTC 12882</strain>
    </source>
</reference>
<feature type="transmembrane region" description="Helical" evidence="8">
    <location>
        <begin position="344"/>
        <end position="363"/>
    </location>
</feature>
<feature type="transmembrane region" description="Helical" evidence="8">
    <location>
        <begin position="295"/>
        <end position="312"/>
    </location>
</feature>
<keyword evidence="2" id="KW-1003">Cell membrane</keyword>
<gene>
    <name evidence="9" type="ORF">AWB95_21050</name>
    <name evidence="10" type="ORF">CQY23_20070</name>
</gene>
<comment type="caution">
    <text evidence="9">The sequence shown here is derived from an EMBL/GenBank/DDBJ whole genome shotgun (WGS) entry which is preliminary data.</text>
</comment>
<comment type="subcellular location">
    <subcellularLocation>
        <location evidence="1">Cell membrane</location>
        <topology evidence="1">Multi-pass membrane protein</topology>
    </subcellularLocation>
</comment>
<dbReference type="EMBL" id="LQOM01000048">
    <property type="protein sequence ID" value="ORV07903.1"/>
    <property type="molecule type" value="Genomic_DNA"/>
</dbReference>
<evidence type="ECO:0000256" key="1">
    <source>
        <dbReference type="ARBA" id="ARBA00004651"/>
    </source>
</evidence>
<dbReference type="AlphaFoldDB" id="A0A1X1RJX7"/>
<dbReference type="Proteomes" id="UP000193907">
    <property type="component" value="Unassembled WGS sequence"/>
</dbReference>
<evidence type="ECO:0000313" key="11">
    <source>
        <dbReference type="Proteomes" id="UP000193907"/>
    </source>
</evidence>
<sequence length="421" mass="47988">MTALDSLFRPRTSAPSVATVLRSVLWPAAILAIIHRSVVVTTNGNITDDFKPVYRAVLNFRHGWDIYNEHFDYVDPHYLYPPGGTLIMAPFGYLPFTESRYLFIACNTVAIVLAAYLLLRMFNFTITSVAAPALLLAMFCTESVTNTLVFTNINGCILLLEVLFFRWLLDGKVGSQWWAGIAIGLALVVKPVLAPLLLLPLLNRQWRAVGAGLVVPAVFNLAALPLVVHPMDFFTRTVPYMLGTRDYFNSSILGNGVYFGLPTWLILFMRILFTVIAIGSLWLLYRYYRTRDPRFWMLTSSGVLLLWSWLVLSLAQGYYSMMLFPFLMTVVLPNSVIRNWPAWLGIYGFLTMDRWLLFNWMYIGRPLEYLKITYGWSLLLIVTFCVLYFRYLDAKAENRLDDGIDPAWLTASEPARASVEV</sequence>
<evidence type="ECO:0000256" key="7">
    <source>
        <dbReference type="ARBA" id="ARBA00024033"/>
    </source>
</evidence>
<evidence type="ECO:0000256" key="8">
    <source>
        <dbReference type="SAM" id="Phobius"/>
    </source>
</evidence>
<name>A0A1X1RJX7_MYCCE</name>
<organism evidence="9 11">
    <name type="scientific">Mycobacterium celatum</name>
    <dbReference type="NCBI Taxonomy" id="28045"/>
    <lineage>
        <taxon>Bacteria</taxon>
        <taxon>Bacillati</taxon>
        <taxon>Actinomycetota</taxon>
        <taxon>Actinomycetes</taxon>
        <taxon>Mycobacteriales</taxon>
        <taxon>Mycobacteriaceae</taxon>
        <taxon>Mycobacterium</taxon>
    </lineage>
</organism>
<protein>
    <submittedName>
        <fullName evidence="10">DUF2029 domain-containing protein</fullName>
    </submittedName>
</protein>
<feature type="transmembrane region" description="Helical" evidence="8">
    <location>
        <begin position="175"/>
        <end position="199"/>
    </location>
</feature>
<accession>A0A1X1RJX7</accession>
<evidence type="ECO:0000256" key="6">
    <source>
        <dbReference type="ARBA" id="ARBA00023136"/>
    </source>
</evidence>
<reference evidence="9 11" key="1">
    <citation type="submission" date="2016-01" db="EMBL/GenBank/DDBJ databases">
        <title>The new phylogeny of the genus Mycobacterium.</title>
        <authorList>
            <person name="Tarcisio F."/>
            <person name="Conor M."/>
            <person name="Antonella G."/>
            <person name="Elisabetta G."/>
            <person name="Giulia F.S."/>
            <person name="Sara T."/>
            <person name="Anna F."/>
            <person name="Clotilde B."/>
            <person name="Roberto B."/>
            <person name="Veronica D.S."/>
            <person name="Fabio R."/>
            <person name="Monica P."/>
            <person name="Olivier J."/>
            <person name="Enrico T."/>
            <person name="Nicola S."/>
        </authorList>
    </citation>
    <scope>NUCLEOTIDE SEQUENCE [LARGE SCALE GENOMIC DNA]</scope>
    <source>
        <strain evidence="9 11">DSM 44243</strain>
    </source>
</reference>
<feature type="transmembrane region" description="Helical" evidence="8">
    <location>
        <begin position="369"/>
        <end position="389"/>
    </location>
</feature>
<keyword evidence="11" id="KW-1185">Reference proteome</keyword>
<dbReference type="Pfam" id="PF09594">
    <property type="entry name" value="GT87"/>
    <property type="match status" value="1"/>
</dbReference>
<dbReference type="GO" id="GO:0016758">
    <property type="term" value="F:hexosyltransferase activity"/>
    <property type="evidence" value="ECO:0007669"/>
    <property type="project" value="InterPro"/>
</dbReference>
<evidence type="ECO:0000313" key="9">
    <source>
        <dbReference type="EMBL" id="ORV07903.1"/>
    </source>
</evidence>
<dbReference type="Proteomes" id="UP000230971">
    <property type="component" value="Unassembled WGS sequence"/>
</dbReference>
<feature type="transmembrane region" description="Helical" evidence="8">
    <location>
        <begin position="148"/>
        <end position="169"/>
    </location>
</feature>